<dbReference type="RefSeq" id="WP_212554173.1">
    <property type="nucleotide sequence ID" value="NZ_JAGXOE010000034.1"/>
</dbReference>
<dbReference type="Proteomes" id="UP000676853">
    <property type="component" value="Unassembled WGS sequence"/>
</dbReference>
<feature type="transmembrane region" description="Helical" evidence="1">
    <location>
        <begin position="35"/>
        <end position="55"/>
    </location>
</feature>
<keyword evidence="1" id="KW-0812">Transmembrane</keyword>
<proteinExistence type="predicted"/>
<protein>
    <submittedName>
        <fullName evidence="2">Uncharacterized protein</fullName>
    </submittedName>
</protein>
<dbReference type="EMBL" id="JAGXOE010000034">
    <property type="protein sequence ID" value="MBS4102456.1"/>
    <property type="molecule type" value="Genomic_DNA"/>
</dbReference>
<sequence>MIQVDIESIFWQDFCAIFGVVAAFFGGWFLSAGLLVGAGVMAFAVLVSGFLYAVCGRGEIVDVDSD</sequence>
<evidence type="ECO:0000256" key="1">
    <source>
        <dbReference type="SAM" id="Phobius"/>
    </source>
</evidence>
<keyword evidence="3" id="KW-1185">Reference proteome</keyword>
<organism evidence="2 3">
    <name type="scientific">Tsukamurella paurometabola</name>
    <name type="common">Corynebacterium paurometabolum</name>
    <dbReference type="NCBI Taxonomy" id="2061"/>
    <lineage>
        <taxon>Bacteria</taxon>
        <taxon>Bacillati</taxon>
        <taxon>Actinomycetota</taxon>
        <taxon>Actinomycetes</taxon>
        <taxon>Mycobacteriales</taxon>
        <taxon>Tsukamurellaceae</taxon>
        <taxon>Tsukamurella</taxon>
    </lineage>
</organism>
<name>A0ABS5NDW5_TSUPA</name>
<feature type="transmembrane region" description="Helical" evidence="1">
    <location>
        <begin position="9"/>
        <end position="29"/>
    </location>
</feature>
<accession>A0ABS5NDW5</accession>
<keyword evidence="1" id="KW-0472">Membrane</keyword>
<reference evidence="2 3" key="1">
    <citation type="submission" date="2021-04" db="EMBL/GenBank/DDBJ databases">
        <title>Whole genome sequence analysis of a thiophenic sulfur metabolizing bacteria.</title>
        <authorList>
            <person name="Akhtar N."/>
            <person name="Akram J."/>
            <person name="Aslam A."/>
        </authorList>
    </citation>
    <scope>NUCLEOTIDE SEQUENCE [LARGE SCALE GENOMIC DNA]</scope>
    <source>
        <strain evidence="2 3">3OW</strain>
    </source>
</reference>
<comment type="caution">
    <text evidence="2">The sequence shown here is derived from an EMBL/GenBank/DDBJ whole genome shotgun (WGS) entry which is preliminary data.</text>
</comment>
<evidence type="ECO:0000313" key="2">
    <source>
        <dbReference type="EMBL" id="MBS4102456.1"/>
    </source>
</evidence>
<keyword evidence="1" id="KW-1133">Transmembrane helix</keyword>
<gene>
    <name evidence="2" type="ORF">KFZ73_14560</name>
</gene>
<evidence type="ECO:0000313" key="3">
    <source>
        <dbReference type="Proteomes" id="UP000676853"/>
    </source>
</evidence>